<sequence length="58" mass="6838">LDPNIMVHNIITLPDIKPVKQKLRKMHPHVALLIKEELQRLLSTNFIQPIDYPQWVSN</sequence>
<dbReference type="OMA" id="HIRICVN"/>
<gene>
    <name evidence="1" type="ORF">KI387_039081</name>
</gene>
<accession>A0AA38FAM1</accession>
<evidence type="ECO:0000313" key="1">
    <source>
        <dbReference type="EMBL" id="KAH9295493.1"/>
    </source>
</evidence>
<dbReference type="AlphaFoldDB" id="A0AA38FAM1"/>
<comment type="caution">
    <text evidence="1">The sequence shown here is derived from an EMBL/GenBank/DDBJ whole genome shotgun (WGS) entry which is preliminary data.</text>
</comment>
<organism evidence="1 2">
    <name type="scientific">Taxus chinensis</name>
    <name type="common">Chinese yew</name>
    <name type="synonym">Taxus wallichiana var. chinensis</name>
    <dbReference type="NCBI Taxonomy" id="29808"/>
    <lineage>
        <taxon>Eukaryota</taxon>
        <taxon>Viridiplantae</taxon>
        <taxon>Streptophyta</taxon>
        <taxon>Embryophyta</taxon>
        <taxon>Tracheophyta</taxon>
        <taxon>Spermatophyta</taxon>
        <taxon>Pinopsida</taxon>
        <taxon>Pinidae</taxon>
        <taxon>Conifers II</taxon>
        <taxon>Cupressales</taxon>
        <taxon>Taxaceae</taxon>
        <taxon>Taxus</taxon>
    </lineage>
</organism>
<keyword evidence="2" id="KW-1185">Reference proteome</keyword>
<dbReference type="Gene3D" id="3.10.10.10">
    <property type="entry name" value="HIV Type 1 Reverse Transcriptase, subunit A, domain 1"/>
    <property type="match status" value="1"/>
</dbReference>
<dbReference type="InterPro" id="IPR043502">
    <property type="entry name" value="DNA/RNA_pol_sf"/>
</dbReference>
<dbReference type="Proteomes" id="UP000824469">
    <property type="component" value="Unassembled WGS sequence"/>
</dbReference>
<proteinExistence type="predicted"/>
<dbReference type="EMBL" id="JAHRHJ020000011">
    <property type="protein sequence ID" value="KAH9295493.1"/>
    <property type="molecule type" value="Genomic_DNA"/>
</dbReference>
<dbReference type="SUPFAM" id="SSF56672">
    <property type="entry name" value="DNA/RNA polymerases"/>
    <property type="match status" value="1"/>
</dbReference>
<feature type="non-terminal residue" evidence="1">
    <location>
        <position position="1"/>
    </location>
</feature>
<protein>
    <submittedName>
        <fullName evidence="1">Uncharacterized protein</fullName>
    </submittedName>
</protein>
<name>A0AA38FAM1_TAXCH</name>
<reference evidence="1 2" key="1">
    <citation type="journal article" date="2021" name="Nat. Plants">
        <title>The Taxus genome provides insights into paclitaxel biosynthesis.</title>
        <authorList>
            <person name="Xiong X."/>
            <person name="Gou J."/>
            <person name="Liao Q."/>
            <person name="Li Y."/>
            <person name="Zhou Q."/>
            <person name="Bi G."/>
            <person name="Li C."/>
            <person name="Du R."/>
            <person name="Wang X."/>
            <person name="Sun T."/>
            <person name="Guo L."/>
            <person name="Liang H."/>
            <person name="Lu P."/>
            <person name="Wu Y."/>
            <person name="Zhang Z."/>
            <person name="Ro D.K."/>
            <person name="Shang Y."/>
            <person name="Huang S."/>
            <person name="Yan J."/>
        </authorList>
    </citation>
    <scope>NUCLEOTIDE SEQUENCE [LARGE SCALE GENOMIC DNA]</scope>
    <source>
        <strain evidence="1">Ta-2019</strain>
    </source>
</reference>
<evidence type="ECO:0000313" key="2">
    <source>
        <dbReference type="Proteomes" id="UP000824469"/>
    </source>
</evidence>
<feature type="non-terminal residue" evidence="1">
    <location>
        <position position="58"/>
    </location>
</feature>